<dbReference type="InterPro" id="IPR036526">
    <property type="entry name" value="C-N_Hydrolase_sf"/>
</dbReference>
<dbReference type="Pfam" id="PF00795">
    <property type="entry name" value="CN_hydrolase"/>
    <property type="match status" value="1"/>
</dbReference>
<dbReference type="PATRIC" id="fig|229920.5.peg.2582"/>
<dbReference type="GO" id="GO:0016811">
    <property type="term" value="F:hydrolase activity, acting on carbon-nitrogen (but not peptide) bonds, in linear amides"/>
    <property type="evidence" value="ECO:0007669"/>
    <property type="project" value="TreeGrafter"/>
</dbReference>
<dbReference type="RefSeq" id="WP_062421935.1">
    <property type="nucleotide sequence ID" value="NZ_BBYA01000009.1"/>
</dbReference>
<dbReference type="STRING" id="229920.ADM99_04595"/>
<sequence length="264" mass="29094">MLRVGVAQADFKLADCQANLNTVADLLDQAYQAKVDILVLPELANSGYNFETIEQAMSASEAADNGPYCTLLRDWSLAGRLVAGGLCEKSGDTLFNSAVVYADGRLTGLYRKAHLFANEITFFVPGSEKPPVMDYHGHHLGIMICFDWFFPEMARSLALRGAQIILHPANLVLPWCQKAMLTRSIENRIFTATANRTGTDRDLTFSGLSQITSPTGDILTQMDDTAAGIAVVDIDLSLADNKHVTRQNDLFICRRPDLYDDLCR</sequence>
<comment type="caution">
    <text evidence="3">The sequence shown here is derived from an EMBL/GenBank/DDBJ whole genome shotgun (WGS) entry which is preliminary data.</text>
</comment>
<dbReference type="PROSITE" id="PS50263">
    <property type="entry name" value="CN_HYDROLASE"/>
    <property type="match status" value="1"/>
</dbReference>
<gene>
    <name evidence="3" type="ORF">ADM99_04595</name>
</gene>
<proteinExistence type="predicted"/>
<dbReference type="EMBL" id="LGCK01000006">
    <property type="protein sequence ID" value="KPL73469.1"/>
    <property type="molecule type" value="Genomic_DNA"/>
</dbReference>
<feature type="domain" description="CN hydrolase" evidence="2">
    <location>
        <begin position="2"/>
        <end position="236"/>
    </location>
</feature>
<dbReference type="Proteomes" id="UP000050430">
    <property type="component" value="Unassembled WGS sequence"/>
</dbReference>
<dbReference type="SUPFAM" id="SSF56317">
    <property type="entry name" value="Carbon-nitrogen hydrolase"/>
    <property type="match status" value="1"/>
</dbReference>
<dbReference type="Gene3D" id="3.60.110.10">
    <property type="entry name" value="Carbon-nitrogen hydrolase"/>
    <property type="match status" value="1"/>
</dbReference>
<dbReference type="InterPro" id="IPR050345">
    <property type="entry name" value="Aliph_Amidase/BUP"/>
</dbReference>
<evidence type="ECO:0000313" key="4">
    <source>
        <dbReference type="Proteomes" id="UP000050430"/>
    </source>
</evidence>
<dbReference type="PANTHER" id="PTHR43674">
    <property type="entry name" value="NITRILASE C965.09-RELATED"/>
    <property type="match status" value="1"/>
</dbReference>
<evidence type="ECO:0000259" key="2">
    <source>
        <dbReference type="PROSITE" id="PS50263"/>
    </source>
</evidence>
<dbReference type="PANTHER" id="PTHR43674:SF2">
    <property type="entry name" value="BETA-UREIDOPROPIONASE"/>
    <property type="match status" value="1"/>
</dbReference>
<name>A0A0P6XE69_9CHLR</name>
<evidence type="ECO:0000313" key="3">
    <source>
        <dbReference type="EMBL" id="KPL73469.1"/>
    </source>
</evidence>
<protein>
    <recommendedName>
        <fullName evidence="2">CN hydrolase domain-containing protein</fullName>
    </recommendedName>
</protein>
<reference evidence="3 4" key="1">
    <citation type="submission" date="2015-07" db="EMBL/GenBank/DDBJ databases">
        <title>Genome sequence of Leptolinea tardivitalis DSM 16556.</title>
        <authorList>
            <person name="Hemp J."/>
            <person name="Ward L.M."/>
            <person name="Pace L.A."/>
            <person name="Fischer W.W."/>
        </authorList>
    </citation>
    <scope>NUCLEOTIDE SEQUENCE [LARGE SCALE GENOMIC DNA]</scope>
    <source>
        <strain evidence="3 4">YMTK-2</strain>
    </source>
</reference>
<keyword evidence="4" id="KW-1185">Reference proteome</keyword>
<evidence type="ECO:0000256" key="1">
    <source>
        <dbReference type="ARBA" id="ARBA00022801"/>
    </source>
</evidence>
<keyword evidence="1" id="KW-0378">Hydrolase</keyword>
<organism evidence="3 4">
    <name type="scientific">Leptolinea tardivitalis</name>
    <dbReference type="NCBI Taxonomy" id="229920"/>
    <lineage>
        <taxon>Bacteria</taxon>
        <taxon>Bacillati</taxon>
        <taxon>Chloroflexota</taxon>
        <taxon>Anaerolineae</taxon>
        <taxon>Anaerolineales</taxon>
        <taxon>Anaerolineaceae</taxon>
        <taxon>Leptolinea</taxon>
    </lineage>
</organism>
<dbReference type="AlphaFoldDB" id="A0A0P6XE69"/>
<accession>A0A0P6XE69</accession>
<dbReference type="InterPro" id="IPR003010">
    <property type="entry name" value="C-N_Hydrolase"/>
</dbReference>
<dbReference type="OrthoDB" id="9811121at2"/>